<evidence type="ECO:0000313" key="2">
    <source>
        <dbReference type="Proteomes" id="UP000663929"/>
    </source>
</evidence>
<accession>A0A8A4TN33</accession>
<protein>
    <submittedName>
        <fullName evidence="1">Type I-B CRISPR-associated protein Cas7/Csh2</fullName>
    </submittedName>
</protein>
<dbReference type="EMBL" id="CP071793">
    <property type="protein sequence ID" value="QTD50950.1"/>
    <property type="molecule type" value="Genomic_DNA"/>
</dbReference>
<gene>
    <name evidence="1" type="primary">cas7b</name>
    <name evidence="1" type="ORF">J3U87_00645</name>
</gene>
<reference evidence="1" key="1">
    <citation type="submission" date="2021-03" db="EMBL/GenBank/DDBJ databases">
        <title>Acanthopleuribacteraceae sp. M133.</title>
        <authorList>
            <person name="Wang G."/>
        </authorList>
    </citation>
    <scope>NUCLEOTIDE SEQUENCE</scope>
    <source>
        <strain evidence="1">M133</strain>
    </source>
</reference>
<dbReference type="NCBIfam" id="TIGR02590">
    <property type="entry name" value="cas_Csh2"/>
    <property type="match status" value="1"/>
</dbReference>
<keyword evidence="2" id="KW-1185">Reference proteome</keyword>
<dbReference type="KEGG" id="scor:J3U87_00645"/>
<organism evidence="1 2">
    <name type="scientific">Sulfidibacter corallicola</name>
    <dbReference type="NCBI Taxonomy" id="2818388"/>
    <lineage>
        <taxon>Bacteria</taxon>
        <taxon>Pseudomonadati</taxon>
        <taxon>Acidobacteriota</taxon>
        <taxon>Holophagae</taxon>
        <taxon>Acanthopleuribacterales</taxon>
        <taxon>Acanthopleuribacteraceae</taxon>
        <taxon>Sulfidibacter</taxon>
    </lineage>
</organism>
<dbReference type="InterPro" id="IPR006482">
    <property type="entry name" value="Cas7_Csh2/Csh2"/>
</dbReference>
<dbReference type="Proteomes" id="UP000663929">
    <property type="component" value="Chromosome"/>
</dbReference>
<dbReference type="AlphaFoldDB" id="A0A8A4TN33"/>
<dbReference type="RefSeq" id="WP_237381087.1">
    <property type="nucleotide sequence ID" value="NZ_CP071793.1"/>
</dbReference>
<dbReference type="NCBIfam" id="TIGR01595">
    <property type="entry name" value="cas_CT1132"/>
    <property type="match status" value="1"/>
</dbReference>
<sequence>MTPISHREEFLFLYDVTMANPNGDPLEENKPRIDEASGLNLVTDVRLKRTIRDHFHDAMGHDGRGGRDIFVRQTASDKGTGIKDGKARVKDFGDDSEAILARCIDIRLFGGVLPLNKRSFTFTGPAQLKMGRSLHRVHLMHLRGTGAFASSDGNQQNTFRDEYILPYSLICFYGVINEHAAKHTGLGRDDVDLFYEAMWEGTRNLLSRSKMGHMPRFLLRLRHGDPNFFIGDLDHLVRFRSELDDEAIRKHEDGLLDLSALAEELAKHEDRIETIEIRQDERLKVVGWNR</sequence>
<dbReference type="InterPro" id="IPR013419">
    <property type="entry name" value="CRISPR-assoc_prot_Cas7/Csh2"/>
</dbReference>
<dbReference type="Pfam" id="PF05107">
    <property type="entry name" value="Cas_Cas7"/>
    <property type="match status" value="1"/>
</dbReference>
<dbReference type="GO" id="GO:0043571">
    <property type="term" value="P:maintenance of CRISPR repeat elements"/>
    <property type="evidence" value="ECO:0007669"/>
    <property type="project" value="InterPro"/>
</dbReference>
<proteinExistence type="predicted"/>
<evidence type="ECO:0000313" key="1">
    <source>
        <dbReference type="EMBL" id="QTD50950.1"/>
    </source>
</evidence>
<name>A0A8A4TN33_SULCO</name>